<keyword evidence="2" id="KW-1185">Reference proteome</keyword>
<protein>
    <recommendedName>
        <fullName evidence="3">BTB domain-containing protein</fullName>
    </recommendedName>
</protein>
<dbReference type="Proteomes" id="UP000801864">
    <property type="component" value="Unassembled WGS sequence"/>
</dbReference>
<name>A0A9P4XJX7_9HYPO</name>
<organism evidence="1 2">
    <name type="scientific">Trichoderma lentiforme</name>
    <dbReference type="NCBI Taxonomy" id="1567552"/>
    <lineage>
        <taxon>Eukaryota</taxon>
        <taxon>Fungi</taxon>
        <taxon>Dikarya</taxon>
        <taxon>Ascomycota</taxon>
        <taxon>Pezizomycotina</taxon>
        <taxon>Sordariomycetes</taxon>
        <taxon>Hypocreomycetidae</taxon>
        <taxon>Hypocreales</taxon>
        <taxon>Hypocreaceae</taxon>
        <taxon>Trichoderma</taxon>
    </lineage>
</organism>
<evidence type="ECO:0000313" key="2">
    <source>
        <dbReference type="Proteomes" id="UP000801864"/>
    </source>
</evidence>
<comment type="caution">
    <text evidence="1">The sequence shown here is derived from an EMBL/GenBank/DDBJ whole genome shotgun (WGS) entry which is preliminary data.</text>
</comment>
<dbReference type="AlphaFoldDB" id="A0A9P4XJX7"/>
<reference evidence="1 2" key="1">
    <citation type="submission" date="2018-06" db="EMBL/GenBank/DDBJ databases">
        <title>Genome analysis of cellulolytic fungus Trichoderma lentiforme CFAM-422.</title>
        <authorList>
            <person name="Steindorff A.S."/>
            <person name="Formighieri E.F."/>
            <person name="Midorikawa G.E.O."/>
            <person name="Tamietti M.S."/>
            <person name="Ramos E.Z."/>
            <person name="Silva A.S."/>
            <person name="Bon E.P.S."/>
            <person name="Mendes T.D."/>
            <person name="Damaso M.C.T."/>
            <person name="Favaro L.C.L."/>
        </authorList>
    </citation>
    <scope>NUCLEOTIDE SEQUENCE [LARGE SCALE GENOMIC DNA]</scope>
    <source>
        <strain evidence="1 2">CFAM-422</strain>
    </source>
</reference>
<sequence length="312" mass="35621">EIQFLVSKKHLVLASSRASKVLEGPFKEATPGDDGLFHWKFEPIFDIKAFEIVMKIIHGQTRGISRKISLSLLAQIAVIVDDLECHNAVWFFAKGWISQIKDPIPCEICEDLMRWILISFVFEQPKLFTEATATVIRYGADATPTFNLPIRPKVLEDIRVKRENIFENLMRRLHDLADQLLGQSIGCNKGCRAMMLGTLCQGLRSSSLMPFPSSSYLSLSISSTLQRLRATESFDYYCARQESTSQNESATWIRNHFTPQRLISGKWNEEMMQKAPLELVRDNCRLEHHLNRLLDSTNSEIQGLELAKYLGV</sequence>
<accession>A0A9P4XJX7</accession>
<dbReference type="EMBL" id="QLNT01000005">
    <property type="protein sequence ID" value="KAF3074411.1"/>
    <property type="molecule type" value="Genomic_DNA"/>
</dbReference>
<proteinExistence type="predicted"/>
<evidence type="ECO:0000313" key="1">
    <source>
        <dbReference type="EMBL" id="KAF3074411.1"/>
    </source>
</evidence>
<gene>
    <name evidence="1" type="ORF">CFAM422_003437</name>
</gene>
<feature type="non-terminal residue" evidence="1">
    <location>
        <position position="1"/>
    </location>
</feature>
<evidence type="ECO:0008006" key="3">
    <source>
        <dbReference type="Google" id="ProtNLM"/>
    </source>
</evidence>